<sequence>MAFRRLRRCLATVSVSMAVWGRAFGGASMRPHAGQAGAGLGAAVPTIGAIGTPRILARVLEDVTRELRRYLDERGVRHQDCFEKQELLERVQEHMAQESQAGRSTRSEAARSSTASRFAQFGDLVDVPAQGQEEGVFIFLHGFGDSARGFASQLPNLLQMPQMRYVLPTAPSLGGMRSWFTPAALGGGGESVAVKESVEYVHELIRQEITRGVRPGQIFVGGFSQGGCVAVRAALSFPDASLGGAVAASTFLSMSRSPEAVSIAEPNRRLPVLGCHGDADGAVPSLAGKQLVEQLRNQGVPAEFKSYPTMGHAYCPEEARDVVSFLTQHLRKSRPRGAEALEQMSAKEREKPEELKALLLENGVSTLGCFEKWELLERAKEANL</sequence>
<evidence type="ECO:0000259" key="4">
    <source>
        <dbReference type="Pfam" id="PF02230"/>
    </source>
</evidence>
<dbReference type="InterPro" id="IPR029058">
    <property type="entry name" value="AB_hydrolase_fold"/>
</dbReference>
<dbReference type="InterPro" id="IPR050565">
    <property type="entry name" value="LYPA1-2/EST-like"/>
</dbReference>
<reference evidence="5 6" key="1">
    <citation type="submission" date="2024-02" db="EMBL/GenBank/DDBJ databases">
        <authorList>
            <person name="Chen Y."/>
            <person name="Shah S."/>
            <person name="Dougan E. K."/>
            <person name="Thang M."/>
            <person name="Chan C."/>
        </authorList>
    </citation>
    <scope>NUCLEOTIDE SEQUENCE [LARGE SCALE GENOMIC DNA]</scope>
</reference>
<dbReference type="Gene3D" id="3.40.50.1820">
    <property type="entry name" value="alpha/beta hydrolase"/>
    <property type="match status" value="1"/>
</dbReference>
<dbReference type="InterPro" id="IPR003140">
    <property type="entry name" value="PLipase/COase/thioEstase"/>
</dbReference>
<evidence type="ECO:0000313" key="5">
    <source>
        <dbReference type="EMBL" id="CAK9008672.1"/>
    </source>
</evidence>
<evidence type="ECO:0000313" key="6">
    <source>
        <dbReference type="Proteomes" id="UP001642464"/>
    </source>
</evidence>
<keyword evidence="3" id="KW-0732">Signal</keyword>
<dbReference type="SUPFAM" id="SSF53474">
    <property type="entry name" value="alpha/beta-Hydrolases"/>
    <property type="match status" value="1"/>
</dbReference>
<comment type="similarity">
    <text evidence="1">Belongs to the AB hydrolase superfamily. AB hydrolase 2 family.</text>
</comment>
<organism evidence="5 6">
    <name type="scientific">Durusdinium trenchii</name>
    <dbReference type="NCBI Taxonomy" id="1381693"/>
    <lineage>
        <taxon>Eukaryota</taxon>
        <taxon>Sar</taxon>
        <taxon>Alveolata</taxon>
        <taxon>Dinophyceae</taxon>
        <taxon>Suessiales</taxon>
        <taxon>Symbiodiniaceae</taxon>
        <taxon>Durusdinium</taxon>
    </lineage>
</organism>
<dbReference type="Proteomes" id="UP001642464">
    <property type="component" value="Unassembled WGS sequence"/>
</dbReference>
<gene>
    <name evidence="5" type="ORF">SCF082_LOCUS9972</name>
</gene>
<dbReference type="SUPFAM" id="SSF68906">
    <property type="entry name" value="SAP domain"/>
    <property type="match status" value="1"/>
</dbReference>
<dbReference type="InterPro" id="IPR036361">
    <property type="entry name" value="SAP_dom_sf"/>
</dbReference>
<dbReference type="PANTHER" id="PTHR10655:SF17">
    <property type="entry name" value="LYSOPHOSPHOLIPASE-LIKE PROTEIN 1"/>
    <property type="match status" value="1"/>
</dbReference>
<proteinExistence type="inferred from homology"/>
<name>A0ABP0J2V2_9DINO</name>
<feature type="domain" description="Phospholipase/carboxylesterase/thioesterase" evidence="4">
    <location>
        <begin position="130"/>
        <end position="329"/>
    </location>
</feature>
<evidence type="ECO:0000256" key="2">
    <source>
        <dbReference type="ARBA" id="ARBA00022801"/>
    </source>
</evidence>
<comment type="caution">
    <text evidence="5">The sequence shown here is derived from an EMBL/GenBank/DDBJ whole genome shotgun (WGS) entry which is preliminary data.</text>
</comment>
<dbReference type="EMBL" id="CAXAMM010005803">
    <property type="protein sequence ID" value="CAK9008672.1"/>
    <property type="molecule type" value="Genomic_DNA"/>
</dbReference>
<protein>
    <submittedName>
        <fullName evidence="5">Acyl-protein thioesterase 1</fullName>
    </submittedName>
</protein>
<accession>A0ABP0J2V2</accession>
<evidence type="ECO:0000256" key="3">
    <source>
        <dbReference type="SAM" id="SignalP"/>
    </source>
</evidence>
<keyword evidence="6" id="KW-1185">Reference proteome</keyword>
<feature type="chain" id="PRO_5045195543" evidence="3">
    <location>
        <begin position="26"/>
        <end position="384"/>
    </location>
</feature>
<dbReference type="PANTHER" id="PTHR10655">
    <property type="entry name" value="LYSOPHOSPHOLIPASE-RELATED"/>
    <property type="match status" value="1"/>
</dbReference>
<evidence type="ECO:0000256" key="1">
    <source>
        <dbReference type="ARBA" id="ARBA00006499"/>
    </source>
</evidence>
<feature type="signal peptide" evidence="3">
    <location>
        <begin position="1"/>
        <end position="25"/>
    </location>
</feature>
<keyword evidence="2" id="KW-0378">Hydrolase</keyword>
<dbReference type="Pfam" id="PF02230">
    <property type="entry name" value="Abhydrolase_2"/>
    <property type="match status" value="1"/>
</dbReference>